<protein>
    <submittedName>
        <fullName evidence="1">Uncharacterized protein</fullName>
    </submittedName>
</protein>
<proteinExistence type="predicted"/>
<sequence>MTAQSERDETQAAIDLLVGRLEKIRRDIRREGEGTDIRSIGLFKGDVSEILAELERHLDETAKALANANTGYAVSRAYLAVGRLKAAPAGEAAVVVPLDQFRRSNHAGRQGNR</sequence>
<evidence type="ECO:0000313" key="2">
    <source>
        <dbReference type="Proteomes" id="UP000233491"/>
    </source>
</evidence>
<dbReference type="Proteomes" id="UP000233491">
    <property type="component" value="Unassembled WGS sequence"/>
</dbReference>
<reference evidence="1 2" key="1">
    <citation type="submission" date="2017-12" db="EMBL/GenBank/DDBJ databases">
        <title>Anaerobic carbon monoxide metabolism by Pleomorphomonas carboxyditropha sp. nov., a new mesophilic hydrogenogenic carboxidotroph.</title>
        <authorList>
            <person name="Esquivel-Elizondo S."/>
            <person name="Krajmalnik-Brown R."/>
        </authorList>
    </citation>
    <scope>NUCLEOTIDE SEQUENCE [LARGE SCALE GENOMIC DNA]</scope>
    <source>
        <strain evidence="1 2">R5-392</strain>
    </source>
</reference>
<accession>A0A1I4QPP0</accession>
<dbReference type="AlphaFoldDB" id="A0A1I4QPP0"/>
<dbReference type="RefSeq" id="WP_101287623.1">
    <property type="nucleotide sequence ID" value="NZ_FOUQ01000001.1"/>
</dbReference>
<keyword evidence="2" id="KW-1185">Reference proteome</keyword>
<dbReference type="EMBL" id="PJNW01000002">
    <property type="protein sequence ID" value="PKR90530.1"/>
    <property type="molecule type" value="Genomic_DNA"/>
</dbReference>
<evidence type="ECO:0000313" key="1">
    <source>
        <dbReference type="EMBL" id="PKR90530.1"/>
    </source>
</evidence>
<name>A0A1I4QPP0_9HYPH</name>
<organism evidence="1 2">
    <name type="scientific">Pleomorphomonas diazotrophica</name>
    <dbReference type="NCBI Taxonomy" id="1166257"/>
    <lineage>
        <taxon>Bacteria</taxon>
        <taxon>Pseudomonadati</taxon>
        <taxon>Pseudomonadota</taxon>
        <taxon>Alphaproteobacteria</taxon>
        <taxon>Hyphomicrobiales</taxon>
        <taxon>Pleomorphomonadaceae</taxon>
        <taxon>Pleomorphomonas</taxon>
    </lineage>
</organism>
<comment type="caution">
    <text evidence="1">The sequence shown here is derived from an EMBL/GenBank/DDBJ whole genome shotgun (WGS) entry which is preliminary data.</text>
</comment>
<dbReference type="OrthoDB" id="8452636at2"/>
<gene>
    <name evidence="1" type="ORF">CXZ10_03960</name>
</gene>